<evidence type="ECO:0000259" key="1">
    <source>
        <dbReference type="Pfam" id="PF24870"/>
    </source>
</evidence>
<sequence>MPESTQSPDLRQCITEDIAQYFSSMPKPTGYVLIGIRSYGGCGGSMAETCDKTATCTYRFGCTVTDPKSWCGLSTAVPSSVLSSYSAYLAAVTSYWEANSAAISAHGDFTTAPPPTTATTCRPRTARRPPRGEVLRLFGA</sequence>
<accession>A0AAE0MXW6</accession>
<dbReference type="AlphaFoldDB" id="A0AAE0MXW6"/>
<comment type="caution">
    <text evidence="2">The sequence shown here is derived from an EMBL/GenBank/DDBJ whole genome shotgun (WGS) entry which is preliminary data.</text>
</comment>
<reference evidence="2" key="2">
    <citation type="submission" date="2023-06" db="EMBL/GenBank/DDBJ databases">
        <authorList>
            <consortium name="Lawrence Berkeley National Laboratory"/>
            <person name="Haridas S."/>
            <person name="Hensen N."/>
            <person name="Bonometti L."/>
            <person name="Westerberg I."/>
            <person name="Brannstrom I.O."/>
            <person name="Guillou S."/>
            <person name="Cros-Aarteil S."/>
            <person name="Calhoun S."/>
            <person name="Kuo A."/>
            <person name="Mondo S."/>
            <person name="Pangilinan J."/>
            <person name="Riley R."/>
            <person name="Labutti K."/>
            <person name="Andreopoulos B."/>
            <person name="Lipzen A."/>
            <person name="Chen C."/>
            <person name="Yanf M."/>
            <person name="Daum C."/>
            <person name="Ng V."/>
            <person name="Clum A."/>
            <person name="Steindorff A."/>
            <person name="Ohm R."/>
            <person name="Martin F."/>
            <person name="Silar P."/>
            <person name="Natvig D."/>
            <person name="Lalanne C."/>
            <person name="Gautier V."/>
            <person name="Ament-Velasquez S.L."/>
            <person name="Kruys A."/>
            <person name="Hutchinson M.I."/>
            <person name="Powell A.J."/>
            <person name="Barry K."/>
            <person name="Miller A.N."/>
            <person name="Grigoriev I.V."/>
            <person name="Debuchy R."/>
            <person name="Gladieux P."/>
            <person name="Thoren M.H."/>
            <person name="Johannesson H."/>
        </authorList>
    </citation>
    <scope>NUCLEOTIDE SEQUENCE</scope>
    <source>
        <strain evidence="2">CBS 958.72</strain>
    </source>
</reference>
<feature type="domain" description="DUF7735" evidence="1">
    <location>
        <begin position="4"/>
        <end position="104"/>
    </location>
</feature>
<dbReference type="Proteomes" id="UP001287356">
    <property type="component" value="Unassembled WGS sequence"/>
</dbReference>
<name>A0AAE0MXW6_9PEZI</name>
<dbReference type="InterPro" id="IPR056637">
    <property type="entry name" value="DUF7735"/>
</dbReference>
<gene>
    <name evidence="2" type="ORF">B0T24DRAFT_684773</name>
</gene>
<dbReference type="Pfam" id="PF24870">
    <property type="entry name" value="DUF7735"/>
    <property type="match status" value="1"/>
</dbReference>
<protein>
    <recommendedName>
        <fullName evidence="1">DUF7735 domain-containing protein</fullName>
    </recommendedName>
</protein>
<evidence type="ECO:0000313" key="2">
    <source>
        <dbReference type="EMBL" id="KAK3361101.1"/>
    </source>
</evidence>
<dbReference type="EMBL" id="JAULSN010000012">
    <property type="protein sequence ID" value="KAK3361101.1"/>
    <property type="molecule type" value="Genomic_DNA"/>
</dbReference>
<keyword evidence="3" id="KW-1185">Reference proteome</keyword>
<reference evidence="2" key="1">
    <citation type="journal article" date="2023" name="Mol. Phylogenet. Evol.">
        <title>Genome-scale phylogeny and comparative genomics of the fungal order Sordariales.</title>
        <authorList>
            <person name="Hensen N."/>
            <person name="Bonometti L."/>
            <person name="Westerberg I."/>
            <person name="Brannstrom I.O."/>
            <person name="Guillou S."/>
            <person name="Cros-Aarteil S."/>
            <person name="Calhoun S."/>
            <person name="Haridas S."/>
            <person name="Kuo A."/>
            <person name="Mondo S."/>
            <person name="Pangilinan J."/>
            <person name="Riley R."/>
            <person name="LaButti K."/>
            <person name="Andreopoulos B."/>
            <person name="Lipzen A."/>
            <person name="Chen C."/>
            <person name="Yan M."/>
            <person name="Daum C."/>
            <person name="Ng V."/>
            <person name="Clum A."/>
            <person name="Steindorff A."/>
            <person name="Ohm R.A."/>
            <person name="Martin F."/>
            <person name="Silar P."/>
            <person name="Natvig D.O."/>
            <person name="Lalanne C."/>
            <person name="Gautier V."/>
            <person name="Ament-Velasquez S.L."/>
            <person name="Kruys A."/>
            <person name="Hutchinson M.I."/>
            <person name="Powell A.J."/>
            <person name="Barry K."/>
            <person name="Miller A.N."/>
            <person name="Grigoriev I.V."/>
            <person name="Debuchy R."/>
            <person name="Gladieux P."/>
            <person name="Hiltunen Thoren M."/>
            <person name="Johannesson H."/>
        </authorList>
    </citation>
    <scope>NUCLEOTIDE SEQUENCE</scope>
    <source>
        <strain evidence="2">CBS 958.72</strain>
    </source>
</reference>
<evidence type="ECO:0000313" key="3">
    <source>
        <dbReference type="Proteomes" id="UP001287356"/>
    </source>
</evidence>
<proteinExistence type="predicted"/>
<organism evidence="2 3">
    <name type="scientific">Lasiosphaeria ovina</name>
    <dbReference type="NCBI Taxonomy" id="92902"/>
    <lineage>
        <taxon>Eukaryota</taxon>
        <taxon>Fungi</taxon>
        <taxon>Dikarya</taxon>
        <taxon>Ascomycota</taxon>
        <taxon>Pezizomycotina</taxon>
        <taxon>Sordariomycetes</taxon>
        <taxon>Sordariomycetidae</taxon>
        <taxon>Sordariales</taxon>
        <taxon>Lasiosphaeriaceae</taxon>
        <taxon>Lasiosphaeria</taxon>
    </lineage>
</organism>